<keyword evidence="3" id="KW-1185">Reference proteome</keyword>
<gene>
    <name evidence="2" type="ORF">B0H16DRAFT_582148</name>
</gene>
<feature type="compositionally biased region" description="Low complexity" evidence="1">
    <location>
        <begin position="243"/>
        <end position="265"/>
    </location>
</feature>
<evidence type="ECO:0000313" key="2">
    <source>
        <dbReference type="EMBL" id="KAJ7712227.1"/>
    </source>
</evidence>
<evidence type="ECO:0000256" key="1">
    <source>
        <dbReference type="SAM" id="MobiDB-lite"/>
    </source>
</evidence>
<name>A0AAD7H543_9AGAR</name>
<proteinExistence type="predicted"/>
<dbReference type="Proteomes" id="UP001215598">
    <property type="component" value="Unassembled WGS sequence"/>
</dbReference>
<feature type="compositionally biased region" description="Basic residues" evidence="1">
    <location>
        <begin position="513"/>
        <end position="524"/>
    </location>
</feature>
<accession>A0AAD7H543</accession>
<sequence>MEVLGACARRCVHFLSFLFPCFRLVGGGRWWASFRPSPASASCAVWTSFGMSLSAGAVLSSSSDRAVRLLTTTLPPPRFDVFRLTHAGTGAFARCSSVSATSSMTRPLVSIHALCPSSLLSFRRTSSAIDPPWHITFVADAPCMLSQFVASGPSAPFHSSFFCFHPALSSRHCLLSKIIYIANTLLTCLQTFLRSPTHRQPIIAAGAPASQLAAPAPWTPQSAPLMPPRTAPTVAPRRRSSSRRMSVCSTCSSRTTSSRTPTRSANCARTQQRSEPCQRCRPHQQKRRLWGTATHPSSCPRRRLRTRRYSSLSSLPHMPPPRRPVYIPSASACPPPAPSPPPSSHRPSPCTPPPLPRRARSSRATPPSSAYLVAPTNGQVHAGTAESIRSLGGPTAGFGARCAGSPVDGDVFVCFARRRHVHIFFIIGSPSRGGRIGGCRSPPISLVRVSALVQVSALIATSATFLRIPIPRFSPLEWHLASRRRARAKLDLDHTRPPSAQALSPSITSFMRTRGRRPRRALVR</sequence>
<feature type="compositionally biased region" description="Polar residues" evidence="1">
    <location>
        <begin position="501"/>
        <end position="511"/>
    </location>
</feature>
<dbReference type="EMBL" id="JARKIB010000374">
    <property type="protein sequence ID" value="KAJ7712227.1"/>
    <property type="molecule type" value="Genomic_DNA"/>
</dbReference>
<feature type="region of interest" description="Disordered" evidence="1">
    <location>
        <begin position="494"/>
        <end position="524"/>
    </location>
</feature>
<comment type="caution">
    <text evidence="2">The sequence shown here is derived from an EMBL/GenBank/DDBJ whole genome shotgun (WGS) entry which is preliminary data.</text>
</comment>
<organism evidence="2 3">
    <name type="scientific">Mycena metata</name>
    <dbReference type="NCBI Taxonomy" id="1033252"/>
    <lineage>
        <taxon>Eukaryota</taxon>
        <taxon>Fungi</taxon>
        <taxon>Dikarya</taxon>
        <taxon>Basidiomycota</taxon>
        <taxon>Agaricomycotina</taxon>
        <taxon>Agaricomycetes</taxon>
        <taxon>Agaricomycetidae</taxon>
        <taxon>Agaricales</taxon>
        <taxon>Marasmiineae</taxon>
        <taxon>Mycenaceae</taxon>
        <taxon>Mycena</taxon>
    </lineage>
</organism>
<protein>
    <submittedName>
        <fullName evidence="2">Uncharacterized protein</fullName>
    </submittedName>
</protein>
<dbReference type="AlphaFoldDB" id="A0AAD7H543"/>
<reference evidence="2" key="1">
    <citation type="submission" date="2023-03" db="EMBL/GenBank/DDBJ databases">
        <title>Massive genome expansion in bonnet fungi (Mycena s.s.) driven by repeated elements and novel gene families across ecological guilds.</title>
        <authorList>
            <consortium name="Lawrence Berkeley National Laboratory"/>
            <person name="Harder C.B."/>
            <person name="Miyauchi S."/>
            <person name="Viragh M."/>
            <person name="Kuo A."/>
            <person name="Thoen E."/>
            <person name="Andreopoulos B."/>
            <person name="Lu D."/>
            <person name="Skrede I."/>
            <person name="Drula E."/>
            <person name="Henrissat B."/>
            <person name="Morin E."/>
            <person name="Kohler A."/>
            <person name="Barry K."/>
            <person name="LaButti K."/>
            <person name="Morin E."/>
            <person name="Salamov A."/>
            <person name="Lipzen A."/>
            <person name="Mereny Z."/>
            <person name="Hegedus B."/>
            <person name="Baldrian P."/>
            <person name="Stursova M."/>
            <person name="Weitz H."/>
            <person name="Taylor A."/>
            <person name="Grigoriev I.V."/>
            <person name="Nagy L.G."/>
            <person name="Martin F."/>
            <person name="Kauserud H."/>
        </authorList>
    </citation>
    <scope>NUCLEOTIDE SEQUENCE</scope>
    <source>
        <strain evidence="2">CBHHK182m</strain>
    </source>
</reference>
<evidence type="ECO:0000313" key="3">
    <source>
        <dbReference type="Proteomes" id="UP001215598"/>
    </source>
</evidence>
<feature type="compositionally biased region" description="Basic residues" evidence="1">
    <location>
        <begin position="280"/>
        <end position="289"/>
    </location>
</feature>
<feature type="compositionally biased region" description="Pro residues" evidence="1">
    <location>
        <begin position="333"/>
        <end position="356"/>
    </location>
</feature>
<feature type="region of interest" description="Disordered" evidence="1">
    <location>
        <begin position="213"/>
        <end position="377"/>
    </location>
</feature>